<accession>A0A3P1C075</accession>
<dbReference type="RefSeq" id="WP_124869661.1">
    <property type="nucleotide sequence ID" value="NZ_RQJO01000007.1"/>
</dbReference>
<gene>
    <name evidence="1" type="ORF">EHT25_01615</name>
</gene>
<proteinExistence type="predicted"/>
<dbReference type="Proteomes" id="UP000271925">
    <property type="component" value="Unassembled WGS sequence"/>
</dbReference>
<evidence type="ECO:0000313" key="1">
    <source>
        <dbReference type="EMBL" id="RRB06526.1"/>
    </source>
</evidence>
<dbReference type="EMBL" id="RQJO01000007">
    <property type="protein sequence ID" value="RRB06526.1"/>
    <property type="molecule type" value="Genomic_DNA"/>
</dbReference>
<evidence type="ECO:0000313" key="2">
    <source>
        <dbReference type="Proteomes" id="UP000271925"/>
    </source>
</evidence>
<name>A0A3P1C075_9BACT</name>
<protein>
    <submittedName>
        <fullName evidence="1">Uncharacterized protein</fullName>
    </submittedName>
</protein>
<keyword evidence="2" id="KW-1185">Reference proteome</keyword>
<sequence length="79" mass="9514">MWYFTLRQDDLSSNQYRFLQQKATLTEVELFNEPYSNLRLFGVASEQYRAFVDALDLEGLHYQVMSERPTRKQLLESMR</sequence>
<reference evidence="1 2" key="1">
    <citation type="submission" date="2018-11" db="EMBL/GenBank/DDBJ databases">
        <authorList>
            <person name="Zhou Z."/>
            <person name="Wang G."/>
        </authorList>
    </citation>
    <scope>NUCLEOTIDE SEQUENCE [LARGE SCALE GENOMIC DNA]</scope>
    <source>
        <strain evidence="1 2">KCTC52004</strain>
    </source>
</reference>
<comment type="caution">
    <text evidence="1">The sequence shown here is derived from an EMBL/GenBank/DDBJ whole genome shotgun (WGS) entry which is preliminary data.</text>
</comment>
<organism evidence="1 2">
    <name type="scientific">Larkinella rosea</name>
    <dbReference type="NCBI Taxonomy" id="2025312"/>
    <lineage>
        <taxon>Bacteria</taxon>
        <taxon>Pseudomonadati</taxon>
        <taxon>Bacteroidota</taxon>
        <taxon>Cytophagia</taxon>
        <taxon>Cytophagales</taxon>
        <taxon>Spirosomataceae</taxon>
        <taxon>Larkinella</taxon>
    </lineage>
</organism>
<dbReference type="AlphaFoldDB" id="A0A3P1C075"/>
<dbReference type="OrthoDB" id="963084at2"/>